<feature type="compositionally biased region" description="Basic and acidic residues" evidence="1">
    <location>
        <begin position="200"/>
        <end position="271"/>
    </location>
</feature>
<organism evidence="2 3">
    <name type="scientific">Piedraia hortae CBS 480.64</name>
    <dbReference type="NCBI Taxonomy" id="1314780"/>
    <lineage>
        <taxon>Eukaryota</taxon>
        <taxon>Fungi</taxon>
        <taxon>Dikarya</taxon>
        <taxon>Ascomycota</taxon>
        <taxon>Pezizomycotina</taxon>
        <taxon>Dothideomycetes</taxon>
        <taxon>Dothideomycetidae</taxon>
        <taxon>Capnodiales</taxon>
        <taxon>Piedraiaceae</taxon>
        <taxon>Piedraia</taxon>
    </lineage>
</organism>
<gene>
    <name evidence="2" type="ORF">K470DRAFT_262555</name>
</gene>
<reference evidence="2" key="1">
    <citation type="journal article" date="2020" name="Stud. Mycol.">
        <title>101 Dothideomycetes genomes: a test case for predicting lifestyles and emergence of pathogens.</title>
        <authorList>
            <person name="Haridas S."/>
            <person name="Albert R."/>
            <person name="Binder M."/>
            <person name="Bloem J."/>
            <person name="Labutti K."/>
            <person name="Salamov A."/>
            <person name="Andreopoulos B."/>
            <person name="Baker S."/>
            <person name="Barry K."/>
            <person name="Bills G."/>
            <person name="Bluhm B."/>
            <person name="Cannon C."/>
            <person name="Castanera R."/>
            <person name="Culley D."/>
            <person name="Daum C."/>
            <person name="Ezra D."/>
            <person name="Gonzalez J."/>
            <person name="Henrissat B."/>
            <person name="Kuo A."/>
            <person name="Liang C."/>
            <person name="Lipzen A."/>
            <person name="Lutzoni F."/>
            <person name="Magnuson J."/>
            <person name="Mondo S."/>
            <person name="Nolan M."/>
            <person name="Ohm R."/>
            <person name="Pangilinan J."/>
            <person name="Park H.-J."/>
            <person name="Ramirez L."/>
            <person name="Alfaro M."/>
            <person name="Sun H."/>
            <person name="Tritt A."/>
            <person name="Yoshinaga Y."/>
            <person name="Zwiers L.-H."/>
            <person name="Turgeon B."/>
            <person name="Goodwin S."/>
            <person name="Spatafora J."/>
            <person name="Crous P."/>
            <person name="Grigoriev I."/>
        </authorList>
    </citation>
    <scope>NUCLEOTIDE SEQUENCE</scope>
    <source>
        <strain evidence="2">CBS 480.64</strain>
    </source>
</reference>
<accession>A0A6A7C7N0</accession>
<keyword evidence="3" id="KW-1185">Reference proteome</keyword>
<evidence type="ECO:0000313" key="3">
    <source>
        <dbReference type="Proteomes" id="UP000799421"/>
    </source>
</evidence>
<evidence type="ECO:0000256" key="1">
    <source>
        <dbReference type="SAM" id="MobiDB-lite"/>
    </source>
</evidence>
<protein>
    <submittedName>
        <fullName evidence="2">Uncharacterized protein</fullName>
    </submittedName>
</protein>
<feature type="region of interest" description="Disordered" evidence="1">
    <location>
        <begin position="152"/>
        <end position="271"/>
    </location>
</feature>
<dbReference type="EMBL" id="MU005964">
    <property type="protein sequence ID" value="KAF2862668.1"/>
    <property type="molecule type" value="Genomic_DNA"/>
</dbReference>
<feature type="region of interest" description="Disordered" evidence="1">
    <location>
        <begin position="320"/>
        <end position="349"/>
    </location>
</feature>
<feature type="compositionally biased region" description="Basic and acidic residues" evidence="1">
    <location>
        <begin position="152"/>
        <end position="192"/>
    </location>
</feature>
<dbReference type="Proteomes" id="UP000799421">
    <property type="component" value="Unassembled WGS sequence"/>
</dbReference>
<evidence type="ECO:0000313" key="2">
    <source>
        <dbReference type="EMBL" id="KAF2862668.1"/>
    </source>
</evidence>
<name>A0A6A7C7N0_9PEZI</name>
<proteinExistence type="predicted"/>
<dbReference type="AlphaFoldDB" id="A0A6A7C7N0"/>
<feature type="compositionally biased region" description="Basic residues" evidence="1">
    <location>
        <begin position="329"/>
        <end position="349"/>
    </location>
</feature>
<sequence length="451" mass="53500">MRPFAHAHYGDEDEYDYHRRPRHRQAFVRQHQELSPSPGPHPYVKIHLKQTEPASPAAPPVVPMAPPGWQAPAGPQMLHPFQPAPFVPVFYSPERRDSSQHSIEARLQALELRARPRGQSEGANEHTRLRLKQLEHEKEMDAAKRVMQLEWQQEKSAQEKAAQEAEEARKKAIADHESKMREEAQKRKKEMDDLMQQISSERKEADEKAREAEDALREKIERDNKDAKEREMAQEREVLERLERRKREAKEKEDELRRKIESERKQEEIKKEEEWKALCKTYEAKKAEERLEKEKEEKEMKDRLRSHLLRAEFPDDEIENILAADGSKKKEKRSSRSRSRGCHGHHRRASAPVMIYHRVHRNHISADTLTAFHIEYDYDPDDTNYLLVYRDINKKEQRDLFEHTRRLHVKLKRNLHVPAADVGPRLAFYRERSRSKSRGKVDIRHGIIRLR</sequence>
<dbReference type="OrthoDB" id="6133115at2759"/>